<dbReference type="Gene3D" id="1.10.260.40">
    <property type="entry name" value="lambda repressor-like DNA-binding domains"/>
    <property type="match status" value="1"/>
</dbReference>
<name>A0A4R1L9U9_9BACT</name>
<dbReference type="SMART" id="SM00530">
    <property type="entry name" value="HTH_XRE"/>
    <property type="match status" value="1"/>
</dbReference>
<accession>A0A4R1L9U9</accession>
<dbReference type="InterPro" id="IPR010982">
    <property type="entry name" value="Lambda_DNA-bd_dom_sf"/>
</dbReference>
<reference evidence="3 4" key="1">
    <citation type="submission" date="2019-03" db="EMBL/GenBank/DDBJ databases">
        <title>Genomic Encyclopedia of Type Strains, Phase IV (KMG-IV): sequencing the most valuable type-strain genomes for metagenomic binning, comparative biology and taxonomic classification.</title>
        <authorList>
            <person name="Goeker M."/>
        </authorList>
    </citation>
    <scope>NUCLEOTIDE SEQUENCE [LARGE SCALE GENOMIC DNA]</scope>
    <source>
        <strain evidence="3 4">DSM 103428</strain>
    </source>
</reference>
<protein>
    <submittedName>
        <fullName evidence="3">DNA-binding XRE family transcriptional regulator</fullName>
    </submittedName>
</protein>
<evidence type="ECO:0000313" key="4">
    <source>
        <dbReference type="Proteomes" id="UP000295210"/>
    </source>
</evidence>
<comment type="caution">
    <text evidence="3">The sequence shown here is derived from an EMBL/GenBank/DDBJ whole genome shotgun (WGS) entry which is preliminary data.</text>
</comment>
<dbReference type="AlphaFoldDB" id="A0A4R1L9U9"/>
<dbReference type="PANTHER" id="PTHR46558:SF4">
    <property type="entry name" value="DNA-BIDING PHAGE PROTEIN"/>
    <property type="match status" value="1"/>
</dbReference>
<sequence length="106" mass="12052">MFTQQYFSLNNIGSNPASGIHNRIAVLRTERGLSRQELAEAIGVNYQTIGFLERGDYSPSLKLAFDLSRYFRLPVEAIFSPQPFQPLSEQVYRIEQRKAGGPDDQQ</sequence>
<keyword evidence="4" id="KW-1185">Reference proteome</keyword>
<dbReference type="Pfam" id="PF01381">
    <property type="entry name" value="HTH_3"/>
    <property type="match status" value="1"/>
</dbReference>
<proteinExistence type="predicted"/>
<dbReference type="Proteomes" id="UP000295210">
    <property type="component" value="Unassembled WGS sequence"/>
</dbReference>
<dbReference type="SUPFAM" id="SSF47413">
    <property type="entry name" value="lambda repressor-like DNA-binding domains"/>
    <property type="match status" value="1"/>
</dbReference>
<gene>
    <name evidence="3" type="ORF">C7378_0136</name>
</gene>
<evidence type="ECO:0000259" key="2">
    <source>
        <dbReference type="PROSITE" id="PS50943"/>
    </source>
</evidence>
<feature type="domain" description="HTH cro/C1-type" evidence="2">
    <location>
        <begin position="24"/>
        <end position="78"/>
    </location>
</feature>
<dbReference type="GO" id="GO:0003677">
    <property type="term" value="F:DNA binding"/>
    <property type="evidence" value="ECO:0007669"/>
    <property type="project" value="UniProtKB-KW"/>
</dbReference>
<dbReference type="EMBL" id="SMGK01000001">
    <property type="protein sequence ID" value="TCK75156.1"/>
    <property type="molecule type" value="Genomic_DNA"/>
</dbReference>
<evidence type="ECO:0000313" key="3">
    <source>
        <dbReference type="EMBL" id="TCK75156.1"/>
    </source>
</evidence>
<keyword evidence="1 3" id="KW-0238">DNA-binding</keyword>
<dbReference type="PANTHER" id="PTHR46558">
    <property type="entry name" value="TRACRIPTIONAL REGULATORY PROTEIN-RELATED-RELATED"/>
    <property type="match status" value="1"/>
</dbReference>
<evidence type="ECO:0000256" key="1">
    <source>
        <dbReference type="ARBA" id="ARBA00023125"/>
    </source>
</evidence>
<dbReference type="InterPro" id="IPR001387">
    <property type="entry name" value="Cro/C1-type_HTH"/>
</dbReference>
<dbReference type="PROSITE" id="PS50943">
    <property type="entry name" value="HTH_CROC1"/>
    <property type="match status" value="1"/>
</dbReference>
<dbReference type="CDD" id="cd00093">
    <property type="entry name" value="HTH_XRE"/>
    <property type="match status" value="1"/>
</dbReference>
<organism evidence="3 4">
    <name type="scientific">Acidipila rosea</name>
    <dbReference type="NCBI Taxonomy" id="768535"/>
    <lineage>
        <taxon>Bacteria</taxon>
        <taxon>Pseudomonadati</taxon>
        <taxon>Acidobacteriota</taxon>
        <taxon>Terriglobia</taxon>
        <taxon>Terriglobales</taxon>
        <taxon>Acidobacteriaceae</taxon>
        <taxon>Acidipila</taxon>
    </lineage>
</organism>